<organism evidence="2 3">
    <name type="scientific">Linnemannia gamsii</name>
    <dbReference type="NCBI Taxonomy" id="64522"/>
    <lineage>
        <taxon>Eukaryota</taxon>
        <taxon>Fungi</taxon>
        <taxon>Fungi incertae sedis</taxon>
        <taxon>Mucoromycota</taxon>
        <taxon>Mortierellomycotina</taxon>
        <taxon>Mortierellomycetes</taxon>
        <taxon>Mortierellales</taxon>
        <taxon>Mortierellaceae</taxon>
        <taxon>Linnemannia</taxon>
    </lineage>
</organism>
<evidence type="ECO:0000256" key="1">
    <source>
        <dbReference type="SAM" id="Phobius"/>
    </source>
</evidence>
<dbReference type="EMBL" id="JAAAIN010002464">
    <property type="protein sequence ID" value="KAG0292913.1"/>
    <property type="molecule type" value="Genomic_DNA"/>
</dbReference>
<evidence type="ECO:0000313" key="2">
    <source>
        <dbReference type="EMBL" id="KAG0292913.1"/>
    </source>
</evidence>
<name>A0A9P6UGB2_9FUNG</name>
<feature type="non-terminal residue" evidence="2">
    <location>
        <position position="1"/>
    </location>
</feature>
<comment type="caution">
    <text evidence="2">The sequence shown here is derived from an EMBL/GenBank/DDBJ whole genome shotgun (WGS) entry which is preliminary data.</text>
</comment>
<dbReference type="Proteomes" id="UP000823405">
    <property type="component" value="Unassembled WGS sequence"/>
</dbReference>
<gene>
    <name evidence="2" type="ORF">BGZ97_005472</name>
</gene>
<accession>A0A9P6UGB2</accession>
<sequence>MASSHLEMTLYVIAPKFKDDPSSHSITLTPGHGWALESSASWRVTLTLIDRDHINVAIKSNRSPYQQIIKFRSMRIIPRSNFLEVAATDKFDWSYEGSRSCEFLTAQAVVPVDCVLEDNHYNFTVVFSTESDLVRSYFAPMPLSRITPAPMSKENSLTCLLLKDPSSVDVCFTFTSDKTYSNIGLWAHRCVLSQYDSSQLIQEAKTLQSLGDMVLAEKVTDGDADAVSDAKSISKFSINSMDTATGPEAATASVDTASRAPLVIKVGTFSLATFCVMLYYIYT</sequence>
<keyword evidence="1" id="KW-0812">Transmembrane</keyword>
<feature type="transmembrane region" description="Helical" evidence="1">
    <location>
        <begin position="262"/>
        <end position="282"/>
    </location>
</feature>
<keyword evidence="1" id="KW-1133">Transmembrane helix</keyword>
<keyword evidence="3" id="KW-1185">Reference proteome</keyword>
<proteinExistence type="predicted"/>
<protein>
    <submittedName>
        <fullName evidence="2">Uncharacterized protein</fullName>
    </submittedName>
</protein>
<reference evidence="2" key="1">
    <citation type="journal article" date="2020" name="Fungal Divers.">
        <title>Resolving the Mortierellaceae phylogeny through synthesis of multi-gene phylogenetics and phylogenomics.</title>
        <authorList>
            <person name="Vandepol N."/>
            <person name="Liber J."/>
            <person name="Desiro A."/>
            <person name="Na H."/>
            <person name="Kennedy M."/>
            <person name="Barry K."/>
            <person name="Grigoriev I.V."/>
            <person name="Miller A.N."/>
            <person name="O'Donnell K."/>
            <person name="Stajich J.E."/>
            <person name="Bonito G."/>
        </authorList>
    </citation>
    <scope>NUCLEOTIDE SEQUENCE</scope>
    <source>
        <strain evidence="2">NVP60</strain>
    </source>
</reference>
<dbReference type="AlphaFoldDB" id="A0A9P6UGB2"/>
<keyword evidence="1" id="KW-0472">Membrane</keyword>
<dbReference type="OrthoDB" id="6359816at2759"/>
<evidence type="ECO:0000313" key="3">
    <source>
        <dbReference type="Proteomes" id="UP000823405"/>
    </source>
</evidence>